<dbReference type="VEuPathDB" id="CryptoDB:CMU_037410"/>
<dbReference type="RefSeq" id="XP_002141916.1">
    <property type="nucleotide sequence ID" value="XM_002141880.1"/>
</dbReference>
<proteinExistence type="predicted"/>
<accession>B6AH76</accession>
<protein>
    <recommendedName>
        <fullName evidence="2">Glucose-methanol-choline oxidoreductase N-terminal domain-containing protein</fullName>
    </recommendedName>
</protein>
<dbReference type="AlphaFoldDB" id="B6AH76"/>
<feature type="domain" description="Glucose-methanol-choline oxidoreductase N-terminal" evidence="2">
    <location>
        <begin position="618"/>
        <end position="632"/>
    </location>
</feature>
<reference evidence="3" key="1">
    <citation type="submission" date="2008-06" db="EMBL/GenBank/DDBJ databases">
        <authorList>
            <person name="Lorenzi H."/>
            <person name="Inman J."/>
            <person name="Miller J."/>
            <person name="Schobel S."/>
            <person name="Amedeo P."/>
            <person name="Caler E.V."/>
            <person name="da Silva J."/>
        </authorList>
    </citation>
    <scope>NUCLEOTIDE SEQUENCE [LARGE SCALE GENOMIC DNA]</scope>
    <source>
        <strain evidence="3">RN66</strain>
    </source>
</reference>
<sequence length="999" mass="112210">MDTLNRPESSTHYLYIINFIEESIKKENFKYIAFGRNIYTYNNDMEPNFIFEVAKIKLESYLKMVKQYMNEPIYQNKDIDNKIKRIEDYLNSKYTLQSDTYKDKSIEVNETKTLCIEDDISKNLNETKEISVDIESTIIRNYVDLNNKLDQQTIPIKDLNSNNSVEYNKVLLDNNLINEKLKEDLLVLADEMKNSALKFGKLMEKDKEVLLSIDNQQIINIEQTSKSIYELKNYSRYYLYQLLEDSSRIRIIFIKCQSIPWLKGYQGYQRNIKSSYDFIIVGAGASGCALARTLADAKYSVLLVERGGTRVEGSKLSLLIDGAGRVISDNKVSQLVITNDGIRTNIGIGLGGGTAINMGIVIKEDPNFFNFLEAYSGAKLNMSLLEESYDWIIKNVSNRSDQSIPIVEPLKEAFGDIGFITDENKDVDFSLSKINGTWRAYNIFNTSDNNFRMASDVLLADIQAVKDNSIIEKSPVDILTNHIVTKIELTNETTSRNTNNFRSNPISFLPYQFPNLDGFIKNEIRQDTNNVNQTSLVATCILLNKVNIKNGFPDILGNSSISNIFSTVNSVSNWAESLIPSQEWKFGVNIASSADIIGNVLAKRICINKGGMIILSAGTIFTPLLLYRSGIGPIDRLKRLNISPILNVPNLGTNMVDRLLYTIPIFIRKNIKLNPFINPLMTSISDDVKRDCGYNCDVINIESIGGGKIVEGTLYATRLIFPPSLRSNIVTNFLMDLFKSCANFAPISYANPACIILEYPIQCLRRSVAIFYFQGEPKSRATIEVDNYGKVSLSGNYLHNNEDQLNAIKGISSLIKMIRSGKFDNIAEPGGYQSCPFAILNGILNIVGSMRNNQEDYGQPRTSAFSEAVENIFFALTSYRLSIMPQTCINNNNSEQCKSSVNYERVATFPPLLPSLDDPQKILSFAQKIGTSLWHWAGAAPLGEIVENDSFILSGTKNLGIVDASLLKILPRTNPMILIMAIARYAGLSILNNKSKNKD</sequence>
<dbReference type="GO" id="GO:0050660">
    <property type="term" value="F:flavin adenine dinucleotide binding"/>
    <property type="evidence" value="ECO:0007669"/>
    <property type="project" value="InterPro"/>
</dbReference>
<evidence type="ECO:0000313" key="3">
    <source>
        <dbReference type="EMBL" id="EEA07567.1"/>
    </source>
</evidence>
<name>B6AH76_CRYMR</name>
<evidence type="ECO:0000256" key="1">
    <source>
        <dbReference type="ARBA" id="ARBA00022729"/>
    </source>
</evidence>
<dbReference type="GeneID" id="6996878"/>
<dbReference type="Pfam" id="PF05199">
    <property type="entry name" value="GMC_oxred_C"/>
    <property type="match status" value="1"/>
</dbReference>
<organism evidence="3 4">
    <name type="scientific">Cryptosporidium muris (strain RN66)</name>
    <dbReference type="NCBI Taxonomy" id="441375"/>
    <lineage>
        <taxon>Eukaryota</taxon>
        <taxon>Sar</taxon>
        <taxon>Alveolata</taxon>
        <taxon>Apicomplexa</taxon>
        <taxon>Conoidasida</taxon>
        <taxon>Coccidia</taxon>
        <taxon>Eucoccidiorida</taxon>
        <taxon>Eimeriorina</taxon>
        <taxon>Cryptosporidiidae</taxon>
        <taxon>Cryptosporidium</taxon>
    </lineage>
</organism>
<dbReference type="Pfam" id="PF13450">
    <property type="entry name" value="NAD_binding_8"/>
    <property type="match status" value="1"/>
</dbReference>
<dbReference type="InterPro" id="IPR000172">
    <property type="entry name" value="GMC_OxRdtase_N"/>
</dbReference>
<keyword evidence="1" id="KW-0732">Signal</keyword>
<dbReference type="PROSITE" id="PS00624">
    <property type="entry name" value="GMC_OXRED_2"/>
    <property type="match status" value="1"/>
</dbReference>
<dbReference type="Gene3D" id="3.50.50.60">
    <property type="entry name" value="FAD/NAD(P)-binding domain"/>
    <property type="match status" value="3"/>
</dbReference>
<dbReference type="PANTHER" id="PTHR45968">
    <property type="entry name" value="OSJNBA0019K04.7 PROTEIN"/>
    <property type="match status" value="1"/>
</dbReference>
<dbReference type="OrthoDB" id="269227at2759"/>
<evidence type="ECO:0000259" key="2">
    <source>
        <dbReference type="PROSITE" id="PS00624"/>
    </source>
</evidence>
<gene>
    <name evidence="3" type="ORF">CMU_037410</name>
</gene>
<dbReference type="InterPro" id="IPR036188">
    <property type="entry name" value="FAD/NAD-bd_sf"/>
</dbReference>
<dbReference type="STRING" id="441375.B6AH76"/>
<dbReference type="Proteomes" id="UP000001460">
    <property type="component" value="Unassembled WGS sequence"/>
</dbReference>
<dbReference type="GO" id="GO:0016614">
    <property type="term" value="F:oxidoreductase activity, acting on CH-OH group of donors"/>
    <property type="evidence" value="ECO:0007669"/>
    <property type="project" value="InterPro"/>
</dbReference>
<dbReference type="InterPro" id="IPR051871">
    <property type="entry name" value="GMC_Oxidoreductase-Related"/>
</dbReference>
<evidence type="ECO:0000313" key="4">
    <source>
        <dbReference type="Proteomes" id="UP000001460"/>
    </source>
</evidence>
<dbReference type="OMA" id="IMTYCAR"/>
<keyword evidence="4" id="KW-1185">Reference proteome</keyword>
<dbReference type="EMBL" id="DS989733">
    <property type="protein sequence ID" value="EEA07567.1"/>
    <property type="molecule type" value="Genomic_DNA"/>
</dbReference>
<dbReference type="PANTHER" id="PTHR45968:SF3">
    <property type="entry name" value="OS04G0573100 PROTEIN"/>
    <property type="match status" value="1"/>
</dbReference>
<dbReference type="InterPro" id="IPR007867">
    <property type="entry name" value="GMC_OxRtase_C"/>
</dbReference>
<dbReference type="eggNOG" id="KOG1238">
    <property type="taxonomic scope" value="Eukaryota"/>
</dbReference>
<dbReference type="SUPFAM" id="SSF51905">
    <property type="entry name" value="FAD/NAD(P)-binding domain"/>
    <property type="match status" value="2"/>
</dbReference>